<organism evidence="2 3">
    <name type="scientific">Leptospira santarosai serovar Shermani str. LT 821</name>
    <dbReference type="NCBI Taxonomy" id="758847"/>
    <lineage>
        <taxon>Bacteria</taxon>
        <taxon>Pseudomonadati</taxon>
        <taxon>Spirochaetota</taxon>
        <taxon>Spirochaetia</taxon>
        <taxon>Leptospirales</taxon>
        <taxon>Leptospiraceae</taxon>
        <taxon>Leptospira</taxon>
    </lineage>
</organism>
<dbReference type="KEGG" id="lst:LSS_03529"/>
<evidence type="ECO:0000256" key="1">
    <source>
        <dbReference type="SAM" id="MobiDB-lite"/>
    </source>
</evidence>
<accession>K8Y3P9</accession>
<proteinExistence type="predicted"/>
<evidence type="ECO:0000313" key="3">
    <source>
        <dbReference type="Proteomes" id="UP000035800"/>
    </source>
</evidence>
<dbReference type="Proteomes" id="UP000035800">
    <property type="component" value="Chromosome I"/>
</dbReference>
<reference evidence="2 3" key="2">
    <citation type="journal article" date="2014" name="Emerg. Microbes Infect.">
        <title>Potential impact on kidney infection: a whole-genome analysis of Leptospira santarosai serovar Shermani.</title>
        <authorList>
            <person name="Chou L.F."/>
            <person name="Chen T.W."/>
            <person name="Ko Y.C."/>
            <person name="Pan M.J."/>
            <person name="Tian Y.C."/>
            <person name="Chiu C.H."/>
            <person name="Tang P."/>
            <person name="Hung C.C."/>
            <person name="Yang C.W."/>
        </authorList>
    </citation>
    <scope>NUCLEOTIDE SEQUENCE</scope>
    <source>
        <strain evidence="2 3">LT 821</strain>
    </source>
</reference>
<dbReference type="EMBL" id="CP006694">
    <property type="protein sequence ID" value="EKT88024.1"/>
    <property type="molecule type" value="Genomic_DNA"/>
</dbReference>
<evidence type="ECO:0000313" key="2">
    <source>
        <dbReference type="EMBL" id="EKT88024.1"/>
    </source>
</evidence>
<name>K8Y3P9_9LEPT</name>
<protein>
    <submittedName>
        <fullName evidence="2">Uncharacterized protein</fullName>
    </submittedName>
</protein>
<dbReference type="PATRIC" id="fig|758847.3.peg.732"/>
<sequence length="33" mass="3839">MIFEYSKFLNRFKKQKTAESGPRNGQETAVHPV</sequence>
<reference evidence="2 3" key="1">
    <citation type="journal article" date="2012" name="Gene">
        <title>Sequence of Leptospira santarosai serovar Shermani genome and prediction of virulence-associated genes.</title>
        <authorList>
            <person name="Chou L.F."/>
            <person name="Chen Y.T."/>
            <person name="Lu C.W."/>
            <person name="Ko Y.C."/>
            <person name="Tang C.Y."/>
            <person name="Pan M.J."/>
            <person name="Tian Y.C."/>
            <person name="Chiu C.H."/>
            <person name="Hung C.C."/>
            <person name="Yang C.W."/>
        </authorList>
    </citation>
    <scope>NUCLEOTIDE SEQUENCE [LARGE SCALE GENOMIC DNA]</scope>
    <source>
        <strain evidence="2">LT 821</strain>
    </source>
</reference>
<dbReference type="AlphaFoldDB" id="K8Y3P9"/>
<feature type="region of interest" description="Disordered" evidence="1">
    <location>
        <begin position="14"/>
        <end position="33"/>
    </location>
</feature>
<gene>
    <name evidence="2" type="ORF">LSS_03529</name>
</gene>